<feature type="domain" description="Lipid/polyisoprenoid-binding YceI-like" evidence="1">
    <location>
        <begin position="27"/>
        <end position="182"/>
    </location>
</feature>
<sequence>MMLQRVGLMLSLVCISTVVGTADEKPTLDLEKSKISFVGSKPDGKHDGGFKKFTADVVLNVEEPSEGSLKIEIDTTSLWSDDDKLTNHLKNPDFFDVRKHPKITFEATKIEHDPSEDSVKLVGKLTMLGKAVEVTIPALPRLTEEMLVLAANFDIDRTKWGMDYGKGKINDEVAIRALLVFKR</sequence>
<dbReference type="SUPFAM" id="SSF101874">
    <property type="entry name" value="YceI-like"/>
    <property type="match status" value="1"/>
</dbReference>
<dbReference type="InterPro" id="IPR036761">
    <property type="entry name" value="TTHA0802/YceI-like_sf"/>
</dbReference>
<evidence type="ECO:0000259" key="1">
    <source>
        <dbReference type="SMART" id="SM00867"/>
    </source>
</evidence>
<keyword evidence="3" id="KW-1185">Reference proteome</keyword>
<dbReference type="SMART" id="SM00867">
    <property type="entry name" value="YceI"/>
    <property type="match status" value="1"/>
</dbReference>
<reference evidence="2" key="1">
    <citation type="submission" date="2021-11" db="EMBL/GenBank/DDBJ databases">
        <title>Genome sequence.</title>
        <authorList>
            <person name="Sun Q."/>
        </authorList>
    </citation>
    <scope>NUCLEOTIDE SEQUENCE</scope>
    <source>
        <strain evidence="2">JC740</strain>
    </source>
</reference>
<protein>
    <submittedName>
        <fullName evidence="2">YceI family protein</fullName>
    </submittedName>
</protein>
<dbReference type="Proteomes" id="UP001430306">
    <property type="component" value="Unassembled WGS sequence"/>
</dbReference>
<comment type="caution">
    <text evidence="2">The sequence shown here is derived from an EMBL/GenBank/DDBJ whole genome shotgun (WGS) entry which is preliminary data.</text>
</comment>
<evidence type="ECO:0000313" key="3">
    <source>
        <dbReference type="Proteomes" id="UP001430306"/>
    </source>
</evidence>
<gene>
    <name evidence="2" type="ORF">LOC71_15955</name>
</gene>
<proteinExistence type="predicted"/>
<accession>A0ABS8NJP2</accession>
<name>A0ABS8NJP2_9BACT</name>
<dbReference type="PANTHER" id="PTHR34406">
    <property type="entry name" value="PROTEIN YCEI"/>
    <property type="match status" value="1"/>
</dbReference>
<organism evidence="2 3">
    <name type="scientific">Rhodopirellula halodulae</name>
    <dbReference type="NCBI Taxonomy" id="2894198"/>
    <lineage>
        <taxon>Bacteria</taxon>
        <taxon>Pseudomonadati</taxon>
        <taxon>Planctomycetota</taxon>
        <taxon>Planctomycetia</taxon>
        <taxon>Pirellulales</taxon>
        <taxon>Pirellulaceae</taxon>
        <taxon>Rhodopirellula</taxon>
    </lineage>
</organism>
<dbReference type="RefSeq" id="WP_230274730.1">
    <property type="nucleotide sequence ID" value="NZ_JAJKFW010000025.1"/>
</dbReference>
<dbReference type="Gene3D" id="2.40.128.110">
    <property type="entry name" value="Lipid/polyisoprenoid-binding, YceI-like"/>
    <property type="match status" value="1"/>
</dbReference>
<dbReference type="EMBL" id="JAJKFW010000025">
    <property type="protein sequence ID" value="MCC9643780.1"/>
    <property type="molecule type" value="Genomic_DNA"/>
</dbReference>
<dbReference type="InterPro" id="IPR007372">
    <property type="entry name" value="Lipid/polyisoprenoid-bd_YceI"/>
</dbReference>
<dbReference type="PANTHER" id="PTHR34406:SF1">
    <property type="entry name" value="PROTEIN YCEI"/>
    <property type="match status" value="1"/>
</dbReference>
<dbReference type="Pfam" id="PF04264">
    <property type="entry name" value="YceI"/>
    <property type="match status" value="1"/>
</dbReference>
<evidence type="ECO:0000313" key="2">
    <source>
        <dbReference type="EMBL" id="MCC9643780.1"/>
    </source>
</evidence>